<evidence type="ECO:0000256" key="3">
    <source>
        <dbReference type="SAM" id="MobiDB-lite"/>
    </source>
</evidence>
<dbReference type="PROSITE" id="PS51375">
    <property type="entry name" value="PPR"/>
    <property type="match status" value="4"/>
</dbReference>
<proteinExistence type="predicted"/>
<feature type="compositionally biased region" description="Low complexity" evidence="3">
    <location>
        <begin position="383"/>
        <end position="405"/>
    </location>
</feature>
<feature type="repeat" description="PPR" evidence="2">
    <location>
        <begin position="201"/>
        <end position="236"/>
    </location>
</feature>
<name>A0ABN9PZE9_9DINO</name>
<feature type="repeat" description="PPR" evidence="2">
    <location>
        <begin position="97"/>
        <end position="131"/>
    </location>
</feature>
<evidence type="ECO:0000313" key="4">
    <source>
        <dbReference type="EMBL" id="CAK0798699.1"/>
    </source>
</evidence>
<dbReference type="Gene3D" id="1.25.40.10">
    <property type="entry name" value="Tetratricopeptide repeat domain"/>
    <property type="match status" value="2"/>
</dbReference>
<dbReference type="EMBL" id="CAUYUJ010002001">
    <property type="protein sequence ID" value="CAK0798699.1"/>
    <property type="molecule type" value="Genomic_DNA"/>
</dbReference>
<feature type="repeat" description="PPR" evidence="2">
    <location>
        <begin position="237"/>
        <end position="272"/>
    </location>
</feature>
<dbReference type="Pfam" id="PF13812">
    <property type="entry name" value="PPR_3"/>
    <property type="match status" value="1"/>
</dbReference>
<sequence length="480" mass="50630">MLAPASGPPAISVTGPQTEADKNVKRLGNPENKALTAAIKKAARQRDWDGAATLFAEAKAPDALLYSALFHAADLCGRPGEAFARYEDVRRLGLPRNWVMITPLIKLAGRQGDLDRARGLVEEMREAGHRPDEFVCAVLVEAHKRVRDVRGALQVYTDMREEGILVSALLLSAVMSAVASGGDVTQTEALLQDARGQFEPNVVHFNCVLQACKRAGDADAALRVLRQDMPRAGAKPDTISYTSVLAALRRAGRPPADVDGVVGEMRAAGVPPDDVFLEEQLACILPPGAQERHRAGSLVYPSLEADALESAPRSTLEALASAIRNAREAGIEPGAAAADLEARLAASLGAGEDAGATADWVRVVAAGEGGAGAPPRSTTGTAPRAGRSGSRPRGRSQGPCSPAAPGRRRGAPLRLLVGERGGETRRTILWEESGKTKPVTKTALSLPGPAERLWHARLARPAKKLASRGRWQLEGAGPDL</sequence>
<protein>
    <recommendedName>
        <fullName evidence="6">Pentacotripeptide-repeat region of PRORP domain-containing protein</fullName>
    </recommendedName>
</protein>
<keyword evidence="1" id="KW-0677">Repeat</keyword>
<evidence type="ECO:0000256" key="2">
    <source>
        <dbReference type="PROSITE-ProRule" id="PRU00708"/>
    </source>
</evidence>
<comment type="caution">
    <text evidence="4">The sequence shown here is derived from an EMBL/GenBank/DDBJ whole genome shotgun (WGS) entry which is preliminary data.</text>
</comment>
<dbReference type="Pfam" id="PF13041">
    <property type="entry name" value="PPR_2"/>
    <property type="match status" value="1"/>
</dbReference>
<accession>A0ABN9PZE9</accession>
<gene>
    <name evidence="4" type="ORF">PCOR1329_LOCUS7372</name>
</gene>
<dbReference type="PANTHER" id="PTHR47447:SF17">
    <property type="entry name" value="OS12G0638900 PROTEIN"/>
    <property type="match status" value="1"/>
</dbReference>
<evidence type="ECO:0008006" key="6">
    <source>
        <dbReference type="Google" id="ProtNLM"/>
    </source>
</evidence>
<feature type="repeat" description="PPR" evidence="2">
    <location>
        <begin position="132"/>
        <end position="166"/>
    </location>
</feature>
<feature type="region of interest" description="Disordered" evidence="3">
    <location>
        <begin position="1"/>
        <end position="24"/>
    </location>
</feature>
<feature type="region of interest" description="Disordered" evidence="3">
    <location>
        <begin position="367"/>
        <end position="412"/>
    </location>
</feature>
<feature type="non-terminal residue" evidence="4">
    <location>
        <position position="1"/>
    </location>
</feature>
<dbReference type="InterPro" id="IPR011990">
    <property type="entry name" value="TPR-like_helical_dom_sf"/>
</dbReference>
<reference evidence="4" key="1">
    <citation type="submission" date="2023-10" db="EMBL/GenBank/DDBJ databases">
        <authorList>
            <person name="Chen Y."/>
            <person name="Shah S."/>
            <person name="Dougan E. K."/>
            <person name="Thang M."/>
            <person name="Chan C."/>
        </authorList>
    </citation>
    <scope>NUCLEOTIDE SEQUENCE [LARGE SCALE GENOMIC DNA]</scope>
</reference>
<evidence type="ECO:0000313" key="5">
    <source>
        <dbReference type="Proteomes" id="UP001189429"/>
    </source>
</evidence>
<keyword evidence="5" id="KW-1185">Reference proteome</keyword>
<feature type="non-terminal residue" evidence="4">
    <location>
        <position position="480"/>
    </location>
</feature>
<dbReference type="NCBIfam" id="TIGR00756">
    <property type="entry name" value="PPR"/>
    <property type="match status" value="4"/>
</dbReference>
<dbReference type="InterPro" id="IPR002885">
    <property type="entry name" value="PPR_rpt"/>
</dbReference>
<organism evidence="4 5">
    <name type="scientific">Prorocentrum cordatum</name>
    <dbReference type="NCBI Taxonomy" id="2364126"/>
    <lineage>
        <taxon>Eukaryota</taxon>
        <taxon>Sar</taxon>
        <taxon>Alveolata</taxon>
        <taxon>Dinophyceae</taxon>
        <taxon>Prorocentrales</taxon>
        <taxon>Prorocentraceae</taxon>
        <taxon>Prorocentrum</taxon>
    </lineage>
</organism>
<dbReference type="PANTHER" id="PTHR47447">
    <property type="entry name" value="OS03G0856100 PROTEIN"/>
    <property type="match status" value="1"/>
</dbReference>
<dbReference type="Proteomes" id="UP001189429">
    <property type="component" value="Unassembled WGS sequence"/>
</dbReference>
<evidence type="ECO:0000256" key="1">
    <source>
        <dbReference type="ARBA" id="ARBA00022737"/>
    </source>
</evidence>